<protein>
    <submittedName>
        <fullName evidence="1">Uncharacterized protein</fullName>
    </submittedName>
</protein>
<dbReference type="Proteomes" id="UP001148737">
    <property type="component" value="Unassembled WGS sequence"/>
</dbReference>
<proteinExistence type="predicted"/>
<organism evidence="1 2">
    <name type="scientific">Lecanicillium saksenae</name>
    <dbReference type="NCBI Taxonomy" id="468837"/>
    <lineage>
        <taxon>Eukaryota</taxon>
        <taxon>Fungi</taxon>
        <taxon>Dikarya</taxon>
        <taxon>Ascomycota</taxon>
        <taxon>Pezizomycotina</taxon>
        <taxon>Sordariomycetes</taxon>
        <taxon>Hypocreomycetidae</taxon>
        <taxon>Hypocreales</taxon>
        <taxon>Cordycipitaceae</taxon>
        <taxon>Lecanicillium</taxon>
    </lineage>
</organism>
<comment type="caution">
    <text evidence="1">The sequence shown here is derived from an EMBL/GenBank/DDBJ whole genome shotgun (WGS) entry which is preliminary data.</text>
</comment>
<keyword evidence="2" id="KW-1185">Reference proteome</keyword>
<gene>
    <name evidence="1" type="ORF">NLG97_g5749</name>
</gene>
<name>A0ACC1QRJ7_9HYPO</name>
<sequence length="1722" mass="187834">MESQNEAERQRHRKLFEVAVITGSDILVRVLLQVRVESSFQNFLGQTPIYIASRRGHVQVLRLLVEAGGDIHSPDFEGRTPLYSSAFDGNIEAASFLHGLGASVLQENKYGTTPLNLACIKGHLELATFFLDNGADIEKADEFLSTPLHSAIYSGFTDLANLLVSRGASITTQDSDGWTPVASAASHGYTDIVKLLLDNGADPETKNDQGCTALASAVTNGYYDAFKLLLDHGSSTSPITNDGETILLLAASEGHVGMVTDLLVRGCDLSIRCSEHGDTPLCAAAHEGHLEVVTLLAQHGANLSDRNNEGWTLLALAAECGHTDVIEFLLDKGVNCMEPNDARSVPLHIAARNGHLPAAKLLLQKGAEIEARNADSCTALFLAAFHGHLDVIAFLLEHKADPDARDEDGRTGLLEAAIKGYDDIMWLLILYGADVNAETRQEKITALAGACDHGKFYAAKILLEHGAHVSPRSSTGDTPLSIVSELGHVDIAKLLIDSGADIMPKNRDGWTPLHWAASCGHVDIVECLLDSGADIDCLTNTSTTPLNLAGHRGHIDTVKLLLGKGADLSLADRWDQAALFGATIGGNVDVIKLLVEHGADLTVRNIKGSTLLTAAVLEGRVDVVRQLLLYGESIAMHNRDGSTALIRACGSNQVEVLKVLIESGFDVNEPSEAGYAAINVASEAGNLEIVEILLKHGSHIGLSRRGYTTLHVASAFGHVDVAKALLAHGAEINAPDSHGDTSFYAACANGKVDVARFLLENGADMLKKNNSGASAIHSAARFGRTDVLELLLEKGASIGERDKFGSAPLALASGKCHVETVRMLLRNGANPADADEMGQRAIHEACYEGHVEIVELLLDHGSNFMVADEQGLTPITIACCRGHVDLTKMLIDKFTDPSIAERDGRPVLTDGSFLAAYLGTAMTCAKPEPRQGNGNHMEPISQMPMTQRHIVENLQAKIADALEAGSPKENGSVITVETEIEQSETKKSNDDGRSDSNDSHWGNVLYFPPGLSDASSELSTPEPNSLCDVCRRIFDGTVKPIPVDSTSQIRGFISTLMPKADVLSKPTPDRESIPRAMKVYCHHLSAISLREAWRRGCHICKRLWGCYSPEIQQRLVDSDLYTRKRRTGIPAYSVCTLMDLEVVFDGLDIDTGPLTRLWLPSLHPDLDNELNMSLADRCAFTFISLHAPEASRHDPANPVPTNTSSPESLSFAAKMFQDCIANHKECKTYLDTTWLPTRLVHIGDESKGQRTRLVLGNDVEPGTAYSTLSHCWGNSRFLSLNRTNLDELLCEIDEAQLPKSFSDSLMVASRLDIAYIWIDSLCIVQDDEQDWLNEASQMHRVYMNSVCNICATGSMDSTQGLFRSREPDIFKSCDVTIPWLNNGGEFRIVDASTWVKEVTQAPLNKRAWVAQELLLAPRQLHFGASQILWQCIESCACEQYPDGLPEVIAIQAKGVQSARQQLRRSELINGDADQHNKIRSDWRVVAEHYMRGKLTYDRDRVMALDGIIQRYASLLGDDFVAGIWRSDALRGLLWSVEFCRHGGGVPSRRPIKAIAPSFSWLSIEGDIKMQVDKDAVLLARILDMNVHLDRGVSWRGSIRLRGKLIRHRVVGCNGGSGKSWTPLYQYGKPELGWVRTMSSAVYLDIDGEHGGIMYTILISIGISLNGLVLEETGNAVGEFRRIGYLEGLTEDKAILRMPMPGQELFPCELYDADEGMHTITIV</sequence>
<reference evidence="1" key="1">
    <citation type="submission" date="2022-07" db="EMBL/GenBank/DDBJ databases">
        <title>Genome Sequence of Lecanicillium saksenae.</title>
        <authorList>
            <person name="Buettner E."/>
        </authorList>
    </citation>
    <scope>NUCLEOTIDE SEQUENCE</scope>
    <source>
        <strain evidence="1">VT-O1</strain>
    </source>
</reference>
<evidence type="ECO:0000313" key="1">
    <source>
        <dbReference type="EMBL" id="KAJ3490590.1"/>
    </source>
</evidence>
<dbReference type="EMBL" id="JANAKD010000682">
    <property type="protein sequence ID" value="KAJ3490590.1"/>
    <property type="molecule type" value="Genomic_DNA"/>
</dbReference>
<evidence type="ECO:0000313" key="2">
    <source>
        <dbReference type="Proteomes" id="UP001148737"/>
    </source>
</evidence>
<accession>A0ACC1QRJ7</accession>